<dbReference type="InterPro" id="IPR018170">
    <property type="entry name" value="Aldo/ket_reductase_CS"/>
</dbReference>
<keyword evidence="6" id="KW-1185">Reference proteome</keyword>
<protein>
    <recommendedName>
        <fullName evidence="4">NADP-dependent oxidoreductase domain-containing protein</fullName>
    </recommendedName>
</protein>
<dbReference type="InterPro" id="IPR020471">
    <property type="entry name" value="AKR"/>
</dbReference>
<dbReference type="GO" id="GO:0016652">
    <property type="term" value="F:oxidoreductase activity, acting on NAD(P)H as acceptor"/>
    <property type="evidence" value="ECO:0007669"/>
    <property type="project" value="InterPro"/>
</dbReference>
<evidence type="ECO:0000256" key="3">
    <source>
        <dbReference type="PIRSR" id="PIRSR000097-3"/>
    </source>
</evidence>
<accession>A0A0C3P2T0</accession>
<feature type="binding site" evidence="2">
    <location>
        <position position="108"/>
    </location>
    <ligand>
        <name>substrate</name>
    </ligand>
</feature>
<dbReference type="PRINTS" id="PR00069">
    <property type="entry name" value="ALDKETRDTASE"/>
</dbReference>
<evidence type="ECO:0000256" key="2">
    <source>
        <dbReference type="PIRSR" id="PIRSR000097-2"/>
    </source>
</evidence>
<dbReference type="InterPro" id="IPR036812">
    <property type="entry name" value="NAD(P)_OxRdtase_dom_sf"/>
</dbReference>
<feature type="site" description="Lowers pKa of active site Tyr" evidence="3">
    <location>
        <position position="76"/>
    </location>
</feature>
<reference evidence="5 6" key="1">
    <citation type="journal article" date="2014" name="PLoS Genet.">
        <title>Analysis of the Phlebiopsis gigantea genome, transcriptome and secretome provides insight into its pioneer colonization strategies of wood.</title>
        <authorList>
            <person name="Hori C."/>
            <person name="Ishida T."/>
            <person name="Igarashi K."/>
            <person name="Samejima M."/>
            <person name="Suzuki H."/>
            <person name="Master E."/>
            <person name="Ferreira P."/>
            <person name="Ruiz-Duenas F.J."/>
            <person name="Held B."/>
            <person name="Canessa P."/>
            <person name="Larrondo L.F."/>
            <person name="Schmoll M."/>
            <person name="Druzhinina I.S."/>
            <person name="Kubicek C.P."/>
            <person name="Gaskell J.A."/>
            <person name="Kersten P."/>
            <person name="St John F."/>
            <person name="Glasner J."/>
            <person name="Sabat G."/>
            <person name="Splinter BonDurant S."/>
            <person name="Syed K."/>
            <person name="Yadav J."/>
            <person name="Mgbeahuruike A.C."/>
            <person name="Kovalchuk A."/>
            <person name="Asiegbu F.O."/>
            <person name="Lackner G."/>
            <person name="Hoffmeister D."/>
            <person name="Rencoret J."/>
            <person name="Gutierrez A."/>
            <person name="Sun H."/>
            <person name="Lindquist E."/>
            <person name="Barry K."/>
            <person name="Riley R."/>
            <person name="Grigoriev I.V."/>
            <person name="Henrissat B."/>
            <person name="Kues U."/>
            <person name="Berka R.M."/>
            <person name="Martinez A.T."/>
            <person name="Covert S.F."/>
            <person name="Blanchette R.A."/>
            <person name="Cullen D."/>
        </authorList>
    </citation>
    <scope>NUCLEOTIDE SEQUENCE [LARGE SCALE GENOMIC DNA]</scope>
    <source>
        <strain evidence="5 6">11061_1 CR5-6</strain>
    </source>
</reference>
<dbReference type="InterPro" id="IPR044494">
    <property type="entry name" value="AKR3C2/3"/>
</dbReference>
<dbReference type="PROSITE" id="PS00062">
    <property type="entry name" value="ALDOKETO_REDUCTASE_2"/>
    <property type="match status" value="1"/>
</dbReference>
<dbReference type="PANTHER" id="PTHR11732">
    <property type="entry name" value="ALDO/KETO REDUCTASE"/>
    <property type="match status" value="1"/>
</dbReference>
<proteinExistence type="predicted"/>
<dbReference type="PIRSF" id="PIRSF000097">
    <property type="entry name" value="AKR"/>
    <property type="match status" value="1"/>
</dbReference>
<dbReference type="OrthoDB" id="416253at2759"/>
<feature type="domain" description="NADP-dependent oxidoreductase" evidence="4">
    <location>
        <begin position="22"/>
        <end position="270"/>
    </location>
</feature>
<evidence type="ECO:0000313" key="6">
    <source>
        <dbReference type="Proteomes" id="UP000053257"/>
    </source>
</evidence>
<organism evidence="5 6">
    <name type="scientific">Phlebiopsis gigantea (strain 11061_1 CR5-6)</name>
    <name type="common">White-rot fungus</name>
    <name type="synonym">Peniophora gigantea</name>
    <dbReference type="NCBI Taxonomy" id="745531"/>
    <lineage>
        <taxon>Eukaryota</taxon>
        <taxon>Fungi</taxon>
        <taxon>Dikarya</taxon>
        <taxon>Basidiomycota</taxon>
        <taxon>Agaricomycotina</taxon>
        <taxon>Agaricomycetes</taxon>
        <taxon>Polyporales</taxon>
        <taxon>Phanerochaetaceae</taxon>
        <taxon>Phlebiopsis</taxon>
    </lineage>
</organism>
<dbReference type="STRING" id="745531.A0A0C3P2T0"/>
<dbReference type="Proteomes" id="UP000053257">
    <property type="component" value="Unassembled WGS sequence"/>
</dbReference>
<evidence type="ECO:0000256" key="1">
    <source>
        <dbReference type="PIRSR" id="PIRSR000097-1"/>
    </source>
</evidence>
<dbReference type="AlphaFoldDB" id="A0A0C3P2T0"/>
<evidence type="ECO:0000259" key="4">
    <source>
        <dbReference type="Pfam" id="PF00248"/>
    </source>
</evidence>
<feature type="active site" description="Proton donor" evidence="1">
    <location>
        <position position="51"/>
    </location>
</feature>
<dbReference type="HOGENOM" id="CLU_023205_0_3_1"/>
<name>A0A0C3P2T0_PHLG1</name>
<dbReference type="SUPFAM" id="SSF51430">
    <property type="entry name" value="NAD(P)-linked oxidoreductase"/>
    <property type="match status" value="1"/>
</dbReference>
<sequence length="288" mass="31331">MSIPTVTLANGTVVPWLAFGSGTSLWQQDASAQVASAIKAGFTHIDTAQMYANEDSVGAGIAASGVPRTELYITTKLDRLPAGTSVRDALVESLKKLRLDYVDQFLVHMPVDHPDLKQTWREMEAVQAEGLTKAIGVSNFQPKHLDVILDGAKVVPAVNQVEYNPYLFKATQPVLDYCKKHNIKVSAFGGLNPISRFAGGPVDPVLKKAAARLSADTGKTVTESQVLQLWLRKKGIACITSSSKPERLSEYVVVNTLPDLTDAEEREIDQAGAQAHHRVWATWIEEGL</sequence>
<dbReference type="CDD" id="cd19120">
    <property type="entry name" value="AKR_AKR3C2-3"/>
    <property type="match status" value="1"/>
</dbReference>
<dbReference type="Gene3D" id="3.20.20.100">
    <property type="entry name" value="NADP-dependent oxidoreductase domain"/>
    <property type="match status" value="1"/>
</dbReference>
<dbReference type="EMBL" id="KN840440">
    <property type="protein sequence ID" value="KIP12224.1"/>
    <property type="molecule type" value="Genomic_DNA"/>
</dbReference>
<dbReference type="Pfam" id="PF00248">
    <property type="entry name" value="Aldo_ket_red"/>
    <property type="match status" value="1"/>
</dbReference>
<gene>
    <name evidence="5" type="ORF">PHLGIDRAFT_124147</name>
</gene>
<evidence type="ECO:0000313" key="5">
    <source>
        <dbReference type="EMBL" id="KIP12224.1"/>
    </source>
</evidence>
<dbReference type="InterPro" id="IPR023210">
    <property type="entry name" value="NADP_OxRdtase_dom"/>
</dbReference>